<evidence type="ECO:0000313" key="1">
    <source>
        <dbReference type="EMBL" id="KAF3560493.1"/>
    </source>
</evidence>
<evidence type="ECO:0000313" key="2">
    <source>
        <dbReference type="Proteomes" id="UP000712600"/>
    </source>
</evidence>
<reference evidence="1" key="1">
    <citation type="submission" date="2019-12" db="EMBL/GenBank/DDBJ databases">
        <title>Genome sequencing and annotation of Brassica cretica.</title>
        <authorList>
            <person name="Studholme D.J."/>
            <person name="Sarris P."/>
        </authorList>
    </citation>
    <scope>NUCLEOTIDE SEQUENCE</scope>
    <source>
        <strain evidence="1">PFS-109/04</strain>
        <tissue evidence="1">Leaf</tissue>
    </source>
</reference>
<comment type="caution">
    <text evidence="1">The sequence shown here is derived from an EMBL/GenBank/DDBJ whole genome shotgun (WGS) entry which is preliminary data.</text>
</comment>
<sequence>MHKPLLMRQISSNAECWLTPSTLDVEPWRQLLTSSSTAGSRKKFAKFPPSIHLVLHFPQNSSLPPIGLTSHLWHKNKRVAVDLLVHLDKPQSNGNELNISKLLHHSSGPSHPHFQIHLLIPSSAPKTQIEELCL</sequence>
<protein>
    <submittedName>
        <fullName evidence="1">Uncharacterized protein</fullName>
    </submittedName>
</protein>
<dbReference type="AlphaFoldDB" id="A0A8S9RA25"/>
<accession>A0A8S9RA25</accession>
<dbReference type="EMBL" id="QGKX02000996">
    <property type="protein sequence ID" value="KAF3560493.1"/>
    <property type="molecule type" value="Genomic_DNA"/>
</dbReference>
<organism evidence="1 2">
    <name type="scientific">Brassica cretica</name>
    <name type="common">Mustard</name>
    <dbReference type="NCBI Taxonomy" id="69181"/>
    <lineage>
        <taxon>Eukaryota</taxon>
        <taxon>Viridiplantae</taxon>
        <taxon>Streptophyta</taxon>
        <taxon>Embryophyta</taxon>
        <taxon>Tracheophyta</taxon>
        <taxon>Spermatophyta</taxon>
        <taxon>Magnoliopsida</taxon>
        <taxon>eudicotyledons</taxon>
        <taxon>Gunneridae</taxon>
        <taxon>Pentapetalae</taxon>
        <taxon>rosids</taxon>
        <taxon>malvids</taxon>
        <taxon>Brassicales</taxon>
        <taxon>Brassicaceae</taxon>
        <taxon>Brassiceae</taxon>
        <taxon>Brassica</taxon>
    </lineage>
</organism>
<name>A0A8S9RA25_BRACR</name>
<proteinExistence type="predicted"/>
<gene>
    <name evidence="1" type="ORF">F2Q69_00012881</name>
</gene>
<dbReference type="Proteomes" id="UP000712600">
    <property type="component" value="Unassembled WGS sequence"/>
</dbReference>